<feature type="region of interest" description="Disordered" evidence="1">
    <location>
        <begin position="57"/>
        <end position="90"/>
    </location>
</feature>
<dbReference type="Proteomes" id="UP000688137">
    <property type="component" value="Unassembled WGS sequence"/>
</dbReference>
<accession>A0A8S1MFQ3</accession>
<evidence type="ECO:0000313" key="2">
    <source>
        <dbReference type="EMBL" id="CAD8076325.1"/>
    </source>
</evidence>
<feature type="compositionally biased region" description="Polar residues" evidence="1">
    <location>
        <begin position="78"/>
        <end position="87"/>
    </location>
</feature>
<protein>
    <submittedName>
        <fullName evidence="2">Uncharacterized protein</fullName>
    </submittedName>
</protein>
<feature type="region of interest" description="Disordered" evidence="1">
    <location>
        <begin position="126"/>
        <end position="147"/>
    </location>
</feature>
<reference evidence="2" key="1">
    <citation type="submission" date="2021-01" db="EMBL/GenBank/DDBJ databases">
        <authorList>
            <consortium name="Genoscope - CEA"/>
            <person name="William W."/>
        </authorList>
    </citation>
    <scope>NUCLEOTIDE SEQUENCE</scope>
</reference>
<evidence type="ECO:0000256" key="1">
    <source>
        <dbReference type="SAM" id="MobiDB-lite"/>
    </source>
</evidence>
<dbReference type="EMBL" id="CAJJDM010000057">
    <property type="protein sequence ID" value="CAD8076325.1"/>
    <property type="molecule type" value="Genomic_DNA"/>
</dbReference>
<name>A0A8S1MFQ3_PARPR</name>
<feature type="compositionally biased region" description="Basic residues" evidence="1">
    <location>
        <begin position="137"/>
        <end position="147"/>
    </location>
</feature>
<dbReference type="OMA" id="VRFQCRN"/>
<evidence type="ECO:0000313" key="3">
    <source>
        <dbReference type="Proteomes" id="UP000688137"/>
    </source>
</evidence>
<comment type="caution">
    <text evidence="2">The sequence shown here is derived from an EMBL/GenBank/DDBJ whole genome shotgun (WGS) entry which is preliminary data.</text>
</comment>
<sequence>MGSQIQKSHLNNQAHISQKIQRPQAKAVFIEVKVNDPGAPINSFLVESIDYLNDNNMLNRKNQNQDKNNSPIFEENKNPQNSKNSHLLSVKGILKKPNIKSRSSSRYFNEEAKFVRFQLKNTYYSSQRHRDIEKIQKSRKNRSSTQL</sequence>
<organism evidence="2 3">
    <name type="scientific">Paramecium primaurelia</name>
    <dbReference type="NCBI Taxonomy" id="5886"/>
    <lineage>
        <taxon>Eukaryota</taxon>
        <taxon>Sar</taxon>
        <taxon>Alveolata</taxon>
        <taxon>Ciliophora</taxon>
        <taxon>Intramacronucleata</taxon>
        <taxon>Oligohymenophorea</taxon>
        <taxon>Peniculida</taxon>
        <taxon>Parameciidae</taxon>
        <taxon>Paramecium</taxon>
    </lineage>
</organism>
<feature type="compositionally biased region" description="Polar residues" evidence="1">
    <location>
        <begin position="57"/>
        <end position="71"/>
    </location>
</feature>
<dbReference type="AlphaFoldDB" id="A0A8S1MFQ3"/>
<proteinExistence type="predicted"/>
<gene>
    <name evidence="2" type="ORF">PPRIM_AZ9-3.1.T0560050</name>
</gene>
<keyword evidence="3" id="KW-1185">Reference proteome</keyword>